<dbReference type="PROSITE" id="PS50222">
    <property type="entry name" value="EF_HAND_2"/>
    <property type="match status" value="3"/>
</dbReference>
<dbReference type="FunFam" id="1.10.238.10:FF:000001">
    <property type="entry name" value="Calmodulin 1"/>
    <property type="match status" value="1"/>
</dbReference>
<dbReference type="SMART" id="SM00054">
    <property type="entry name" value="EFh"/>
    <property type="match status" value="3"/>
</dbReference>
<keyword evidence="1" id="KW-0677">Repeat</keyword>
<dbReference type="EMBL" id="JAOPGA020001357">
    <property type="protein sequence ID" value="KAL0487636.1"/>
    <property type="molecule type" value="Genomic_DNA"/>
</dbReference>
<organism evidence="4 5">
    <name type="scientific">Acrasis kona</name>
    <dbReference type="NCBI Taxonomy" id="1008807"/>
    <lineage>
        <taxon>Eukaryota</taxon>
        <taxon>Discoba</taxon>
        <taxon>Heterolobosea</taxon>
        <taxon>Tetramitia</taxon>
        <taxon>Eutetramitia</taxon>
        <taxon>Acrasidae</taxon>
        <taxon>Acrasis</taxon>
    </lineage>
</organism>
<gene>
    <name evidence="4" type="ORF">AKO1_000226</name>
</gene>
<sequence>MSYESMFGVRHMPNEKLSEEQIYEYKEAFSLLDKDNSGFVSTKDLDTVLRAIGMDLTSRQIQDLVDAGGSAERGGITFQGFLDQLEKLHTNEEVENTIREAFKIYDLDKDQLLSAQDIKHVFNALGERLSEEQINELIRKVDLDNDNKITCDEFAILLLKQI</sequence>
<dbReference type="PANTHER" id="PTHR23048:SF0">
    <property type="entry name" value="CALMODULIN LIKE 3"/>
    <property type="match status" value="1"/>
</dbReference>
<evidence type="ECO:0000313" key="5">
    <source>
        <dbReference type="Proteomes" id="UP001431209"/>
    </source>
</evidence>
<reference evidence="4 5" key="1">
    <citation type="submission" date="2024-03" db="EMBL/GenBank/DDBJ databases">
        <title>The Acrasis kona genome and developmental transcriptomes reveal deep origins of eukaryotic multicellular pathways.</title>
        <authorList>
            <person name="Sheikh S."/>
            <person name="Fu C.-J."/>
            <person name="Brown M.W."/>
            <person name="Baldauf S.L."/>
        </authorList>
    </citation>
    <scope>NUCLEOTIDE SEQUENCE [LARGE SCALE GENOMIC DNA]</scope>
    <source>
        <strain evidence="4 5">ATCC MYA-3509</strain>
    </source>
</reference>
<dbReference type="PROSITE" id="PS00018">
    <property type="entry name" value="EF_HAND_1"/>
    <property type="match status" value="3"/>
</dbReference>
<protein>
    <submittedName>
        <fullName evidence="4">Calmodulin</fullName>
    </submittedName>
</protein>
<dbReference type="InterPro" id="IPR002048">
    <property type="entry name" value="EF_hand_dom"/>
</dbReference>
<evidence type="ECO:0000256" key="1">
    <source>
        <dbReference type="ARBA" id="ARBA00022737"/>
    </source>
</evidence>
<dbReference type="SUPFAM" id="SSF47473">
    <property type="entry name" value="EF-hand"/>
    <property type="match status" value="1"/>
</dbReference>
<accession>A0AAW2ZEP1</accession>
<dbReference type="PANTHER" id="PTHR23048">
    <property type="entry name" value="MYOSIN LIGHT CHAIN 1, 3"/>
    <property type="match status" value="1"/>
</dbReference>
<proteinExistence type="predicted"/>
<name>A0AAW2ZEP1_9EUKA</name>
<dbReference type="Proteomes" id="UP001431209">
    <property type="component" value="Unassembled WGS sequence"/>
</dbReference>
<dbReference type="Gene3D" id="1.10.238.10">
    <property type="entry name" value="EF-hand"/>
    <property type="match status" value="2"/>
</dbReference>
<dbReference type="InterPro" id="IPR018247">
    <property type="entry name" value="EF_Hand_1_Ca_BS"/>
</dbReference>
<dbReference type="InterPro" id="IPR050230">
    <property type="entry name" value="CALM/Myosin/TropC-like"/>
</dbReference>
<dbReference type="AlphaFoldDB" id="A0AAW2ZEP1"/>
<feature type="domain" description="EF-hand" evidence="3">
    <location>
        <begin position="129"/>
        <end position="162"/>
    </location>
</feature>
<dbReference type="InterPro" id="IPR011992">
    <property type="entry name" value="EF-hand-dom_pair"/>
</dbReference>
<evidence type="ECO:0000256" key="2">
    <source>
        <dbReference type="ARBA" id="ARBA00022837"/>
    </source>
</evidence>
<dbReference type="Pfam" id="PF13499">
    <property type="entry name" value="EF-hand_7"/>
    <property type="match status" value="2"/>
</dbReference>
<dbReference type="GO" id="GO:0005509">
    <property type="term" value="F:calcium ion binding"/>
    <property type="evidence" value="ECO:0007669"/>
    <property type="project" value="InterPro"/>
</dbReference>
<keyword evidence="5" id="KW-1185">Reference proteome</keyword>
<comment type="caution">
    <text evidence="4">The sequence shown here is derived from an EMBL/GenBank/DDBJ whole genome shotgun (WGS) entry which is preliminary data.</text>
</comment>
<feature type="domain" description="EF-hand" evidence="3">
    <location>
        <begin position="20"/>
        <end position="55"/>
    </location>
</feature>
<feature type="domain" description="EF-hand" evidence="3">
    <location>
        <begin position="93"/>
        <end position="128"/>
    </location>
</feature>
<dbReference type="CDD" id="cd00051">
    <property type="entry name" value="EFh"/>
    <property type="match status" value="1"/>
</dbReference>
<dbReference type="GO" id="GO:0016460">
    <property type="term" value="C:myosin II complex"/>
    <property type="evidence" value="ECO:0007669"/>
    <property type="project" value="TreeGrafter"/>
</dbReference>
<keyword evidence="2" id="KW-0106">Calcium</keyword>
<evidence type="ECO:0000259" key="3">
    <source>
        <dbReference type="PROSITE" id="PS50222"/>
    </source>
</evidence>
<evidence type="ECO:0000313" key="4">
    <source>
        <dbReference type="EMBL" id="KAL0487636.1"/>
    </source>
</evidence>